<evidence type="ECO:0000313" key="2">
    <source>
        <dbReference type="EMBL" id="ASJ24296.1"/>
    </source>
</evidence>
<feature type="domain" description="Antirepressor protein ant N-terminal" evidence="1">
    <location>
        <begin position="1"/>
        <end position="35"/>
    </location>
</feature>
<dbReference type="AlphaFoldDB" id="A0A248LIV3"/>
<name>A0A248LIV3_9NEIS</name>
<dbReference type="InterPro" id="IPR018875">
    <property type="entry name" value="Antirepressor_Ant_N"/>
</dbReference>
<protein>
    <submittedName>
        <fullName evidence="2">P22_AR_N domain containing protein</fullName>
    </submittedName>
</protein>
<dbReference type="Proteomes" id="UP000197424">
    <property type="component" value="Chromosome"/>
</dbReference>
<dbReference type="PRINTS" id="PR01994">
    <property type="entry name" value="ANTIREPRESSR"/>
</dbReference>
<accession>A0A248LIV3</accession>
<proteinExistence type="predicted"/>
<reference evidence="3" key="1">
    <citation type="submission" date="2017-06" db="EMBL/GenBank/DDBJ databases">
        <title>Whole genome sequence of Laribacter hongkongensis LHGZ1.</title>
        <authorList>
            <person name="Chen D."/>
            <person name="Wu H."/>
            <person name="Chen J."/>
        </authorList>
    </citation>
    <scope>NUCLEOTIDE SEQUENCE [LARGE SCALE GENOMIC DNA]</scope>
    <source>
        <strain evidence="3">LHGZ1</strain>
    </source>
</reference>
<evidence type="ECO:0000313" key="3">
    <source>
        <dbReference type="Proteomes" id="UP000197424"/>
    </source>
</evidence>
<dbReference type="Pfam" id="PF10547">
    <property type="entry name" value="P22_AR_N"/>
    <property type="match status" value="1"/>
</dbReference>
<gene>
    <name evidence="2" type="ORF">LHGZ1_1465</name>
</gene>
<evidence type="ECO:0000259" key="1">
    <source>
        <dbReference type="Pfam" id="PF10547"/>
    </source>
</evidence>
<organism evidence="2 3">
    <name type="scientific">Laribacter hongkongensis</name>
    <dbReference type="NCBI Taxonomy" id="168471"/>
    <lineage>
        <taxon>Bacteria</taxon>
        <taxon>Pseudomonadati</taxon>
        <taxon>Pseudomonadota</taxon>
        <taxon>Betaproteobacteria</taxon>
        <taxon>Neisseriales</taxon>
        <taxon>Aquaspirillaceae</taxon>
        <taxon>Laribacter</taxon>
    </lineage>
</organism>
<dbReference type="EMBL" id="CP022115">
    <property type="protein sequence ID" value="ASJ24296.1"/>
    <property type="molecule type" value="Genomic_DNA"/>
</dbReference>
<sequence>MVCLPLRKLPAWLYSINHNKVKPELQDKIVRYQNE</sequence>